<evidence type="ECO:0008006" key="3">
    <source>
        <dbReference type="Google" id="ProtNLM"/>
    </source>
</evidence>
<dbReference type="HOGENOM" id="CLU_2462366_0_0_9"/>
<proteinExistence type="predicted"/>
<gene>
    <name evidence="1" type="ORF">HMPREF0080_00940</name>
</gene>
<evidence type="ECO:0000313" key="1">
    <source>
        <dbReference type="EMBL" id="EHM41411.1"/>
    </source>
</evidence>
<dbReference type="AlphaFoldDB" id="G9YH15"/>
<accession>G9YH15</accession>
<keyword evidence="2" id="KW-1185">Reference proteome</keyword>
<evidence type="ECO:0000313" key="2">
    <source>
        <dbReference type="Proteomes" id="UP000005481"/>
    </source>
</evidence>
<dbReference type="EMBL" id="AGCJ01000033">
    <property type="protein sequence ID" value="EHM41411.1"/>
    <property type="molecule type" value="Genomic_DNA"/>
</dbReference>
<organism evidence="1 2">
    <name type="scientific">Anaeroglobus geminatus F0357</name>
    <dbReference type="NCBI Taxonomy" id="861450"/>
    <lineage>
        <taxon>Bacteria</taxon>
        <taxon>Bacillati</taxon>
        <taxon>Bacillota</taxon>
        <taxon>Negativicutes</taxon>
        <taxon>Veillonellales</taxon>
        <taxon>Veillonellaceae</taxon>
        <taxon>Anaeroglobus</taxon>
    </lineage>
</organism>
<reference evidence="1 2" key="1">
    <citation type="submission" date="2011-08" db="EMBL/GenBank/DDBJ databases">
        <authorList>
            <person name="Weinstock G."/>
            <person name="Sodergren E."/>
            <person name="Clifton S."/>
            <person name="Fulton L."/>
            <person name="Fulton B."/>
            <person name="Courtney L."/>
            <person name="Fronick C."/>
            <person name="Harrison M."/>
            <person name="Strong C."/>
            <person name="Farmer C."/>
            <person name="Delahaunty K."/>
            <person name="Markovic C."/>
            <person name="Hall O."/>
            <person name="Minx P."/>
            <person name="Tomlinson C."/>
            <person name="Mitreva M."/>
            <person name="Hou S."/>
            <person name="Chen J."/>
            <person name="Wollam A."/>
            <person name="Pepin K.H."/>
            <person name="Johnson M."/>
            <person name="Bhonagiri V."/>
            <person name="Zhang X."/>
            <person name="Suruliraj S."/>
            <person name="Warren W."/>
            <person name="Chinwalla A."/>
            <person name="Mardis E.R."/>
            <person name="Wilson R.K."/>
        </authorList>
    </citation>
    <scope>NUCLEOTIDE SEQUENCE [LARGE SCALE GENOMIC DNA]</scope>
    <source>
        <strain evidence="1 2">F0357</strain>
    </source>
</reference>
<sequence>MTPATCIVGIVILIAAVYMFKHVRGLFKGTTGCSCATAAQAAVRLKKIRPKVTANLPAAAENKRCTSKGASCTGSPFSCSDYLSANVL</sequence>
<comment type="caution">
    <text evidence="1">The sequence shown here is derived from an EMBL/GenBank/DDBJ whole genome shotgun (WGS) entry which is preliminary data.</text>
</comment>
<name>G9YH15_9FIRM</name>
<protein>
    <recommendedName>
        <fullName evidence="3">FeoB-associated Cys-rich membrane protein</fullName>
    </recommendedName>
</protein>
<dbReference type="Proteomes" id="UP000005481">
    <property type="component" value="Unassembled WGS sequence"/>
</dbReference>